<dbReference type="Proteomes" id="UP000093199">
    <property type="component" value="Unassembled WGS sequence"/>
</dbReference>
<sequence>MKKFLLATTAVATSAMLAFAPTAQAATFQDIGSYNANTQNEITTLAELGIIKGVTATTFQPNNVIKRSHVVKMLGRFLVNQGYATIPADAATKQRYTDVSLKGADKELIQYAAVVKDYGVFNGTNGALNPSGEMSRQNMVLVLSRVVDAIEQQENTLLRMAEGKTANVTDLAKAKAESRELIRAFSALGLSNTTTFNPTNTVKRVQFASFMYRIMELLEDEQPATPGTYTAKDMGLASISRIDATDGLGATFTNGQIQVAQTTNEDPDLYFELIDVFGKTLFGHERMTPAYFFAETDGKVYLDQYQGVELEVPVAAFKLDKVTSFSYTTANGTKDEYAVLNLGETLALNDAIGVNNIVTLTVKGTYGGSSVTRTIRYYFNGLGEIIFDTPRQNVALNYHYELIDTGDVIVDGAIQTAKKLYYFPVSETAGWDQVAFSADWTIADLQKLTGVSGEKSAVDFAKHDAVLIVDDTLTNYGVKSIYFMDEFFTPYTVNATLPVPMTVKSIEVMGSVIAKSSGPNTLALTIVGDKAEEALLLVTATNGREYVFGLVQQGTNFVLEDLSDLGWEM</sequence>
<evidence type="ECO:0000256" key="1">
    <source>
        <dbReference type="SAM" id="SignalP"/>
    </source>
</evidence>
<feature type="signal peptide" evidence="1">
    <location>
        <begin position="1"/>
        <end position="25"/>
    </location>
</feature>
<keyword evidence="4" id="KW-1185">Reference proteome</keyword>
<protein>
    <recommendedName>
        <fullName evidence="2">SLH domain-containing protein</fullName>
    </recommendedName>
</protein>
<name>A0A1C0YNG2_9BACL</name>
<dbReference type="STRING" id="33978.A6M13_02430"/>
<gene>
    <name evidence="3" type="ORF">A6M13_02430</name>
</gene>
<dbReference type="InterPro" id="IPR001119">
    <property type="entry name" value="SLH_dom"/>
</dbReference>
<evidence type="ECO:0000259" key="2">
    <source>
        <dbReference type="PROSITE" id="PS51272"/>
    </source>
</evidence>
<evidence type="ECO:0000313" key="4">
    <source>
        <dbReference type="Proteomes" id="UP000093199"/>
    </source>
</evidence>
<reference evidence="3 4" key="1">
    <citation type="submission" date="2016-07" db="EMBL/GenBank/DDBJ databases">
        <title>Caryophanon tenue genome sequencing.</title>
        <authorList>
            <person name="Verma A."/>
            <person name="Pal Y."/>
            <person name="Krishnamurthi S."/>
        </authorList>
    </citation>
    <scope>NUCLEOTIDE SEQUENCE [LARGE SCALE GENOMIC DNA]</scope>
    <source>
        <strain evidence="3 4">DSM 14152</strain>
    </source>
</reference>
<feature type="chain" id="PRO_5008649194" description="SLH domain-containing protein" evidence="1">
    <location>
        <begin position="26"/>
        <end position="569"/>
    </location>
</feature>
<feature type="domain" description="SLH" evidence="2">
    <location>
        <begin position="25"/>
        <end position="88"/>
    </location>
</feature>
<feature type="domain" description="SLH" evidence="2">
    <location>
        <begin position="165"/>
        <end position="225"/>
    </location>
</feature>
<accession>A0A1C0YNG2</accession>
<comment type="caution">
    <text evidence="3">The sequence shown here is derived from an EMBL/GenBank/DDBJ whole genome shotgun (WGS) entry which is preliminary data.</text>
</comment>
<dbReference type="AlphaFoldDB" id="A0A1C0YNG2"/>
<keyword evidence="1" id="KW-0732">Signal</keyword>
<dbReference type="RefSeq" id="WP_066542582.1">
    <property type="nucleotide sequence ID" value="NZ_MASJ01000001.1"/>
</dbReference>
<organism evidence="3 4">
    <name type="scientific">Caryophanon tenue</name>
    <dbReference type="NCBI Taxonomy" id="33978"/>
    <lineage>
        <taxon>Bacteria</taxon>
        <taxon>Bacillati</taxon>
        <taxon>Bacillota</taxon>
        <taxon>Bacilli</taxon>
        <taxon>Bacillales</taxon>
        <taxon>Caryophanaceae</taxon>
        <taxon>Caryophanon</taxon>
    </lineage>
</organism>
<dbReference type="PROSITE" id="PS51272">
    <property type="entry name" value="SLH"/>
    <property type="match status" value="2"/>
</dbReference>
<evidence type="ECO:0000313" key="3">
    <source>
        <dbReference type="EMBL" id="OCS88720.1"/>
    </source>
</evidence>
<dbReference type="Pfam" id="PF00395">
    <property type="entry name" value="SLH"/>
    <property type="match status" value="1"/>
</dbReference>
<proteinExistence type="predicted"/>
<dbReference type="EMBL" id="MASJ01000001">
    <property type="protein sequence ID" value="OCS88720.1"/>
    <property type="molecule type" value="Genomic_DNA"/>
</dbReference>